<protein>
    <recommendedName>
        <fullName evidence="6">UDP-3-O-acylglucosamine N-acyltransferase</fullName>
        <ecNumber evidence="6">2.3.1.191</ecNumber>
    </recommendedName>
</protein>
<keyword evidence="3 6" id="KW-0808">Transferase</keyword>
<dbReference type="Gene3D" id="2.160.10.10">
    <property type="entry name" value="Hexapeptide repeat proteins"/>
    <property type="match status" value="1"/>
</dbReference>
<dbReference type="Gene3D" id="3.40.1390.10">
    <property type="entry name" value="MurE/MurF, N-terminal domain"/>
    <property type="match status" value="1"/>
</dbReference>
<keyword evidence="4 6" id="KW-0443">Lipid metabolism</keyword>
<evidence type="ECO:0000256" key="1">
    <source>
        <dbReference type="ARBA" id="ARBA00022516"/>
    </source>
</evidence>
<dbReference type="RefSeq" id="WP_151116476.1">
    <property type="nucleotide sequence ID" value="NZ_CP042582.1"/>
</dbReference>
<evidence type="ECO:0000256" key="4">
    <source>
        <dbReference type="ARBA" id="ARBA00023098"/>
    </source>
</evidence>
<dbReference type="InterPro" id="IPR001451">
    <property type="entry name" value="Hexapep"/>
</dbReference>
<keyword evidence="6" id="KW-0677">Repeat</keyword>
<dbReference type="AlphaFoldDB" id="A0A5J6MYQ1"/>
<keyword evidence="1 6" id="KW-0444">Lipid biosynthesis</keyword>
<keyword evidence="2 6" id="KW-0441">Lipid A biosynthesis</keyword>
<comment type="subunit">
    <text evidence="6">Homotrimer.</text>
</comment>
<sequence>MSSASRHRLDTLASRIGGRCEGDAGIEVDRPCEPADARSASDLPLLFSNDALQQLRSDLPRAALAAEGLGLPAGRFAGVIRVARPRYALARLLPLFLPPGRPSAGPHPTAIVDPSARLASDVSIGPFTQIGADVEIGAGCIIDGHVTIGDGCRLGPGCRLHAGVRLGAGTRLGARVILHFNVCLGADGFSYATPEPGSIETLAAEAKVQARNHAIERIPSLGRVVIGDDVEIGANSTVDRSTLGETLIQRGTKIDDLVMIGHNCRIGEDCLIAGQVGIAGSARIGNRVVLGGQVGIADHLTIGDDAVVMASSGVGRDVASGTVVGGTPALPRQQLFEQWVWLARLKRMAEEIRSLGERLSGLERRKDRPDE</sequence>
<comment type="function">
    <text evidence="6">Catalyzes the N-acylation of UDP-3-O-acylglucosamine using 3-hydroxyacyl-ACP as the acyl donor. Is involved in the biosynthesis of lipid A, a phosphorylated glycolipid that anchors the lipopolysaccharide to the outer membrane of the cell.</text>
</comment>
<dbReference type="PANTHER" id="PTHR43378:SF2">
    <property type="entry name" value="UDP-3-O-ACYLGLUCOSAMINE N-ACYLTRANSFERASE 1, MITOCHONDRIAL-RELATED"/>
    <property type="match status" value="1"/>
</dbReference>
<dbReference type="InterPro" id="IPR007691">
    <property type="entry name" value="LpxD"/>
</dbReference>
<comment type="similarity">
    <text evidence="6">Belongs to the transferase hexapeptide repeat family. LpxD subfamily.</text>
</comment>
<evidence type="ECO:0000256" key="5">
    <source>
        <dbReference type="ARBA" id="ARBA00023315"/>
    </source>
</evidence>
<keyword evidence="5 6" id="KW-0012">Acyltransferase</keyword>
<dbReference type="EC" id="2.3.1.191" evidence="6"/>
<dbReference type="GO" id="GO:0016410">
    <property type="term" value="F:N-acyltransferase activity"/>
    <property type="evidence" value="ECO:0007669"/>
    <property type="project" value="InterPro"/>
</dbReference>
<feature type="active site" description="Proton acceptor" evidence="6">
    <location>
        <position position="262"/>
    </location>
</feature>
<dbReference type="SUPFAM" id="SSF51161">
    <property type="entry name" value="Trimeric LpxA-like enzymes"/>
    <property type="match status" value="1"/>
</dbReference>
<evidence type="ECO:0000313" key="8">
    <source>
        <dbReference type="Proteomes" id="UP000325797"/>
    </source>
</evidence>
<name>A0A5J6MYQ1_9PROT</name>
<dbReference type="NCBIfam" id="TIGR01853">
    <property type="entry name" value="lipid_A_lpxD"/>
    <property type="match status" value="1"/>
</dbReference>
<dbReference type="GO" id="GO:0103118">
    <property type="term" value="F:UDP-3-O-[(3R)-3-hydroxyacyl]-glucosamine N-acyltransferase activity"/>
    <property type="evidence" value="ECO:0007669"/>
    <property type="project" value="UniProtKB-EC"/>
</dbReference>
<dbReference type="OrthoDB" id="9784739at2"/>
<reference evidence="7 8" key="1">
    <citation type="submission" date="2019-08" db="EMBL/GenBank/DDBJ databases">
        <title>Hyperibacter terrae gen. nov., sp. nov. and Hyperibacter viscosus sp. nov., two new members in the family Rhodospirillaceae isolated from the rhizosphere of Hypericum perforatum.</title>
        <authorList>
            <person name="Noviana Z."/>
        </authorList>
    </citation>
    <scope>NUCLEOTIDE SEQUENCE [LARGE SCALE GENOMIC DNA]</scope>
    <source>
        <strain evidence="7 8">R5959</strain>
    </source>
</reference>
<dbReference type="GO" id="GO:0009245">
    <property type="term" value="P:lipid A biosynthetic process"/>
    <property type="evidence" value="ECO:0007669"/>
    <property type="project" value="UniProtKB-UniRule"/>
</dbReference>
<evidence type="ECO:0000256" key="2">
    <source>
        <dbReference type="ARBA" id="ARBA00022556"/>
    </source>
</evidence>
<evidence type="ECO:0000256" key="6">
    <source>
        <dbReference type="HAMAP-Rule" id="MF_00523"/>
    </source>
</evidence>
<comment type="pathway">
    <text evidence="6">Bacterial outer membrane biogenesis; LPS lipid A biosynthesis.</text>
</comment>
<organism evidence="7 8">
    <name type="scientific">Hypericibacter adhaerens</name>
    <dbReference type="NCBI Taxonomy" id="2602016"/>
    <lineage>
        <taxon>Bacteria</taxon>
        <taxon>Pseudomonadati</taxon>
        <taxon>Pseudomonadota</taxon>
        <taxon>Alphaproteobacteria</taxon>
        <taxon>Rhodospirillales</taxon>
        <taxon>Dongiaceae</taxon>
        <taxon>Hypericibacter</taxon>
    </lineage>
</organism>
<dbReference type="InterPro" id="IPR011004">
    <property type="entry name" value="Trimer_LpxA-like_sf"/>
</dbReference>
<keyword evidence="8" id="KW-1185">Reference proteome</keyword>
<dbReference type="EMBL" id="CP042582">
    <property type="protein sequence ID" value="QEX21725.1"/>
    <property type="molecule type" value="Genomic_DNA"/>
</dbReference>
<dbReference type="CDD" id="cd03352">
    <property type="entry name" value="LbH_LpxD"/>
    <property type="match status" value="1"/>
</dbReference>
<dbReference type="GO" id="GO:0016020">
    <property type="term" value="C:membrane"/>
    <property type="evidence" value="ECO:0007669"/>
    <property type="project" value="GOC"/>
</dbReference>
<dbReference type="Proteomes" id="UP000325797">
    <property type="component" value="Chromosome"/>
</dbReference>
<dbReference type="PANTHER" id="PTHR43378">
    <property type="entry name" value="UDP-3-O-ACYLGLUCOSAMINE N-ACYLTRANSFERASE"/>
    <property type="match status" value="1"/>
</dbReference>
<dbReference type="Pfam" id="PF00132">
    <property type="entry name" value="Hexapep"/>
    <property type="match status" value="2"/>
</dbReference>
<evidence type="ECO:0000256" key="3">
    <source>
        <dbReference type="ARBA" id="ARBA00022679"/>
    </source>
</evidence>
<dbReference type="NCBIfam" id="NF002060">
    <property type="entry name" value="PRK00892.1"/>
    <property type="match status" value="1"/>
</dbReference>
<dbReference type="Pfam" id="PF14602">
    <property type="entry name" value="Hexapep_2"/>
    <property type="match status" value="1"/>
</dbReference>
<dbReference type="KEGG" id="hadh:FRZ61_16540"/>
<dbReference type="UniPathway" id="UPA00973"/>
<comment type="catalytic activity">
    <reaction evidence="6">
        <text>a UDP-3-O-[(3R)-3-hydroxyacyl]-alpha-D-glucosamine + a (3R)-hydroxyacyl-[ACP] = a UDP-2-N,3-O-bis[(3R)-3-hydroxyacyl]-alpha-D-glucosamine + holo-[ACP] + H(+)</text>
        <dbReference type="Rhea" id="RHEA:53836"/>
        <dbReference type="Rhea" id="RHEA-COMP:9685"/>
        <dbReference type="Rhea" id="RHEA-COMP:9945"/>
        <dbReference type="ChEBI" id="CHEBI:15378"/>
        <dbReference type="ChEBI" id="CHEBI:64479"/>
        <dbReference type="ChEBI" id="CHEBI:78827"/>
        <dbReference type="ChEBI" id="CHEBI:137740"/>
        <dbReference type="ChEBI" id="CHEBI:137748"/>
        <dbReference type="EC" id="2.3.1.191"/>
    </reaction>
</comment>
<dbReference type="HAMAP" id="MF_00523">
    <property type="entry name" value="LpxD"/>
    <property type="match status" value="1"/>
</dbReference>
<gene>
    <name evidence="6 7" type="primary">lpxD</name>
    <name evidence="7" type="ORF">FRZ61_16540</name>
</gene>
<proteinExistence type="inferred from homology"/>
<accession>A0A5J6MYQ1</accession>
<evidence type="ECO:0000313" key="7">
    <source>
        <dbReference type="EMBL" id="QEX21725.1"/>
    </source>
</evidence>